<dbReference type="GO" id="GO:0008270">
    <property type="term" value="F:zinc ion binding"/>
    <property type="evidence" value="ECO:0007669"/>
    <property type="project" value="UniProtKB-KW"/>
</dbReference>
<sequence>MVWFDDAELRRNAGDTWYSRGLGYVDRVEGLTRSATEVVAAVTGTDEYTVRLWRKGRRLAADCSCPWGQLGNFCKHCVAVGLVALATRPEPESEPEVDLRAYLDGVPREGLVDLVLGLAARDDEVRLLLSRRALGSAGPRPEELYDTVDALRPTSARDLVRVVRAAEDVLGTLETLAVDHPATAAVLARRALANLVSRRLRTKNETLRDSVHDTVTRTVHVLAKLPAADPAEFARWLLGVQRDAPDFPEIAVAGLADALGDEGLDEYGRLVAGPLRDVYLREIVGDVDAKVAEYARGQDAGRYLRIAEELRAVGRNADAASRLRRGLLDATPARRELADALRDLEPGTDPDREAAAGCWAAFEEQPDEFRFRVLLAAAEPLDAVDYARKRAFALLRRRAATEGGRTLVEIMVAAGDFDGAWAAAHEFGCGPVQWFLVARHRARTHPAQAAPIFEYEIDGAIAAKTPEGYRKAAALLVRLRGLHERCGVDFAAYLERLKSEHHRKKALLDSLSSAGL</sequence>
<proteinExistence type="predicted"/>
<dbReference type="InterPro" id="IPR007527">
    <property type="entry name" value="Znf_SWIM"/>
</dbReference>
<keyword evidence="4" id="KW-1185">Reference proteome</keyword>
<dbReference type="PROSITE" id="PS50966">
    <property type="entry name" value="ZF_SWIM"/>
    <property type="match status" value="1"/>
</dbReference>
<keyword evidence="1" id="KW-0863">Zinc-finger</keyword>
<dbReference type="EMBL" id="JACHJS010000001">
    <property type="protein sequence ID" value="MBB4965676.1"/>
    <property type="molecule type" value="Genomic_DNA"/>
</dbReference>
<evidence type="ECO:0000313" key="4">
    <source>
        <dbReference type="Proteomes" id="UP000542674"/>
    </source>
</evidence>
<name>A0A7W7T377_9PSEU</name>
<dbReference type="Proteomes" id="UP000542674">
    <property type="component" value="Unassembled WGS sequence"/>
</dbReference>
<accession>A0A7W7T377</accession>
<evidence type="ECO:0000256" key="1">
    <source>
        <dbReference type="PROSITE-ProRule" id="PRU00325"/>
    </source>
</evidence>
<dbReference type="AlphaFoldDB" id="A0A7W7T377"/>
<organism evidence="3 4">
    <name type="scientific">Saccharothrix violaceirubra</name>
    <dbReference type="NCBI Taxonomy" id="413306"/>
    <lineage>
        <taxon>Bacteria</taxon>
        <taxon>Bacillati</taxon>
        <taxon>Actinomycetota</taxon>
        <taxon>Actinomycetes</taxon>
        <taxon>Pseudonocardiales</taxon>
        <taxon>Pseudonocardiaceae</taxon>
        <taxon>Saccharothrix</taxon>
    </lineage>
</organism>
<gene>
    <name evidence="3" type="ORF">F4559_003035</name>
</gene>
<evidence type="ECO:0000259" key="2">
    <source>
        <dbReference type="PROSITE" id="PS50966"/>
    </source>
</evidence>
<evidence type="ECO:0000313" key="3">
    <source>
        <dbReference type="EMBL" id="MBB4965676.1"/>
    </source>
</evidence>
<feature type="domain" description="SWIM-type" evidence="2">
    <location>
        <begin position="48"/>
        <end position="85"/>
    </location>
</feature>
<keyword evidence="1" id="KW-0862">Zinc</keyword>
<protein>
    <recommendedName>
        <fullName evidence="2">SWIM-type domain-containing protein</fullName>
    </recommendedName>
</protein>
<keyword evidence="1" id="KW-0479">Metal-binding</keyword>
<dbReference type="RefSeq" id="WP_184669304.1">
    <property type="nucleotide sequence ID" value="NZ_BAABAI010000029.1"/>
</dbReference>
<comment type="caution">
    <text evidence="3">The sequence shown here is derived from an EMBL/GenBank/DDBJ whole genome shotgun (WGS) entry which is preliminary data.</text>
</comment>
<reference evidence="3 4" key="1">
    <citation type="submission" date="2020-08" db="EMBL/GenBank/DDBJ databases">
        <title>Sequencing the genomes of 1000 actinobacteria strains.</title>
        <authorList>
            <person name="Klenk H.-P."/>
        </authorList>
    </citation>
    <scope>NUCLEOTIDE SEQUENCE [LARGE SCALE GENOMIC DNA]</scope>
    <source>
        <strain evidence="3 4">DSM 45084</strain>
    </source>
</reference>
<dbReference type="Pfam" id="PF04434">
    <property type="entry name" value="SWIM"/>
    <property type="match status" value="1"/>
</dbReference>